<dbReference type="EMBL" id="JBHTAX010000001">
    <property type="protein sequence ID" value="MFC7188748.1"/>
    <property type="molecule type" value="Genomic_DNA"/>
</dbReference>
<name>A0ABD5YHA1_9EURY</name>
<reference evidence="1 2" key="1">
    <citation type="journal article" date="2019" name="Int. J. Syst. Evol. Microbiol.">
        <title>The Global Catalogue of Microorganisms (GCM) 10K type strain sequencing project: providing services to taxonomists for standard genome sequencing and annotation.</title>
        <authorList>
            <consortium name="The Broad Institute Genomics Platform"/>
            <consortium name="The Broad Institute Genome Sequencing Center for Infectious Disease"/>
            <person name="Wu L."/>
            <person name="Ma J."/>
        </authorList>
    </citation>
    <scope>NUCLEOTIDE SEQUENCE [LARGE SCALE GENOMIC DNA]</scope>
    <source>
        <strain evidence="1 2">RDMS1</strain>
    </source>
</reference>
<protein>
    <submittedName>
        <fullName evidence="1">Uncharacterized protein</fullName>
    </submittedName>
</protein>
<dbReference type="Proteomes" id="UP001596417">
    <property type="component" value="Unassembled WGS sequence"/>
</dbReference>
<evidence type="ECO:0000313" key="2">
    <source>
        <dbReference type="Proteomes" id="UP001596417"/>
    </source>
</evidence>
<keyword evidence="2" id="KW-1185">Reference proteome</keyword>
<evidence type="ECO:0000313" key="1">
    <source>
        <dbReference type="EMBL" id="MFC7188748.1"/>
    </source>
</evidence>
<dbReference type="RefSeq" id="WP_390204436.1">
    <property type="nucleotide sequence ID" value="NZ_JBHTAX010000001.1"/>
</dbReference>
<organism evidence="1 2">
    <name type="scientific">Halocatena marina</name>
    <dbReference type="NCBI Taxonomy" id="2934937"/>
    <lineage>
        <taxon>Archaea</taxon>
        <taxon>Methanobacteriati</taxon>
        <taxon>Methanobacteriota</taxon>
        <taxon>Stenosarchaea group</taxon>
        <taxon>Halobacteria</taxon>
        <taxon>Halobacteriales</taxon>
        <taxon>Natronomonadaceae</taxon>
        <taxon>Halocatena</taxon>
    </lineage>
</organism>
<gene>
    <name evidence="1" type="ORF">ACFQL7_02020</name>
</gene>
<proteinExistence type="predicted"/>
<dbReference type="AlphaFoldDB" id="A0ABD5YHA1"/>
<accession>A0ABD5YHA1</accession>
<sequence>MRNVSPDRIEQMQSEEMAELLPIIEPLRTEGSGMLENTETATLLGLMGGSIGLLALHKDEFDEYDGPEIYEEDYYKRVQNVLISSLARGLTVNE</sequence>
<comment type="caution">
    <text evidence="1">The sequence shown here is derived from an EMBL/GenBank/DDBJ whole genome shotgun (WGS) entry which is preliminary data.</text>
</comment>